<comment type="caution">
    <text evidence="2">The sequence shown here is derived from an EMBL/GenBank/DDBJ whole genome shotgun (WGS) entry which is preliminary data.</text>
</comment>
<keyword evidence="3" id="KW-1185">Reference proteome</keyword>
<dbReference type="AlphaFoldDB" id="A0A5D3WLS8"/>
<organism evidence="2 3">
    <name type="scientific">Geothermobacter ehrlichii</name>
    <dbReference type="NCBI Taxonomy" id="213224"/>
    <lineage>
        <taxon>Bacteria</taxon>
        <taxon>Pseudomonadati</taxon>
        <taxon>Thermodesulfobacteriota</taxon>
        <taxon>Desulfuromonadia</taxon>
        <taxon>Desulfuromonadales</taxon>
        <taxon>Geothermobacteraceae</taxon>
        <taxon>Geothermobacter</taxon>
    </lineage>
</organism>
<proteinExistence type="predicted"/>
<protein>
    <submittedName>
        <fullName evidence="2">Uncharacterized protein DUF4154</fullName>
    </submittedName>
</protein>
<dbReference type="RefSeq" id="WP_187426662.1">
    <property type="nucleotide sequence ID" value="NZ_VNIB01000004.1"/>
</dbReference>
<dbReference type="Pfam" id="PF13689">
    <property type="entry name" value="DUF4154"/>
    <property type="match status" value="1"/>
</dbReference>
<sequence>MFVRYRTGWLLLLALVLFPGPPPVHAGFSEIEVKAAFLFNFAHFTEWPPATAPVARGELVIGIMGKDPFGPALRRFRGKTVGGVPVRIRRISTPEEARRCHILYLSPSLKHRTRALVGLLQESPVLTVSDMQGFLERGGCIELMQIDHHIRFAVNLDRCRSAGLILRSNLLELARYVIMPEEDRHD</sequence>
<accession>A0A5D3WLS8</accession>
<gene>
    <name evidence="2" type="ORF">EDC39_10491</name>
</gene>
<dbReference type="Proteomes" id="UP000324159">
    <property type="component" value="Unassembled WGS sequence"/>
</dbReference>
<feature type="chain" id="PRO_5022953962" evidence="1">
    <location>
        <begin position="27"/>
        <end position="186"/>
    </location>
</feature>
<evidence type="ECO:0000313" key="3">
    <source>
        <dbReference type="Proteomes" id="UP000324159"/>
    </source>
</evidence>
<dbReference type="InterPro" id="IPR025293">
    <property type="entry name" value="YfiR/HmsC-like"/>
</dbReference>
<keyword evidence="1" id="KW-0732">Signal</keyword>
<dbReference type="EMBL" id="VNIB01000004">
    <property type="protein sequence ID" value="TYO98967.1"/>
    <property type="molecule type" value="Genomic_DNA"/>
</dbReference>
<reference evidence="2 3" key="1">
    <citation type="submission" date="2019-07" db="EMBL/GenBank/DDBJ databases">
        <title>Genomic Encyclopedia of Type Strains, Phase IV (KMG-IV): sequencing the most valuable type-strain genomes for metagenomic binning, comparative biology and taxonomic classification.</title>
        <authorList>
            <person name="Goeker M."/>
        </authorList>
    </citation>
    <scope>NUCLEOTIDE SEQUENCE [LARGE SCALE GENOMIC DNA]</scope>
    <source>
        <strain evidence="2 3">SS015</strain>
    </source>
</reference>
<evidence type="ECO:0000256" key="1">
    <source>
        <dbReference type="SAM" id="SignalP"/>
    </source>
</evidence>
<feature type="signal peptide" evidence="1">
    <location>
        <begin position="1"/>
        <end position="26"/>
    </location>
</feature>
<evidence type="ECO:0000313" key="2">
    <source>
        <dbReference type="EMBL" id="TYO98967.1"/>
    </source>
</evidence>
<name>A0A5D3WLS8_9BACT</name>